<dbReference type="CDD" id="cd10917">
    <property type="entry name" value="CE4_NodB_like_6s_7s"/>
    <property type="match status" value="1"/>
</dbReference>
<dbReference type="GO" id="GO:0005975">
    <property type="term" value="P:carbohydrate metabolic process"/>
    <property type="evidence" value="ECO:0007669"/>
    <property type="project" value="InterPro"/>
</dbReference>
<feature type="compositionally biased region" description="Pro residues" evidence="3">
    <location>
        <begin position="89"/>
        <end position="113"/>
    </location>
</feature>
<feature type="region of interest" description="Disordered" evidence="3">
    <location>
        <begin position="42"/>
        <end position="144"/>
    </location>
</feature>
<feature type="compositionally biased region" description="Low complexity" evidence="3">
    <location>
        <begin position="76"/>
        <end position="85"/>
    </location>
</feature>
<dbReference type="Gene3D" id="3.20.20.370">
    <property type="entry name" value="Glycoside hydrolase/deacetylase"/>
    <property type="match status" value="1"/>
</dbReference>
<gene>
    <name evidence="5" type="ORF">EAV92_24170</name>
</gene>
<keyword evidence="2" id="KW-0378">Hydrolase</keyword>
<evidence type="ECO:0000256" key="1">
    <source>
        <dbReference type="ARBA" id="ARBA00022723"/>
    </source>
</evidence>
<keyword evidence="6" id="KW-1185">Reference proteome</keyword>
<evidence type="ECO:0000313" key="6">
    <source>
        <dbReference type="Proteomes" id="UP000269097"/>
    </source>
</evidence>
<sequence>MKEKRSPRTGKWGLMLIGALLLGSQAGCHFEGGWIGSVLAAEPAGPEDADDLDPLQIGIPPSGSPAESPATETPEGGAPVPAKLGPPGGGAPPPVSTTAPDPSPPPAASPDPGPVATKPPSEPSPPTKPPAAAKPEKPAPSKKERKVLALTFDDGPDGKYTPQVLDILKEYGVKATFFVVGTQVEKNPDTMKRILKEGHDIGNHSWSHADLTKLSGQALADQIDRTQKAVEKATGGYTPDLVRAPYGSVSKPLLDYVHEKELHHVLWTVDPRDWAGTSVSAMRANIRKHARPGGVILLHSFGGKKDALEHTIELLPIIIQDLKKAGYEFVTIDDMIDSQTANSSVIK</sequence>
<feature type="compositionally biased region" description="Pro residues" evidence="3">
    <location>
        <begin position="120"/>
        <end position="129"/>
    </location>
</feature>
<evidence type="ECO:0000259" key="4">
    <source>
        <dbReference type="PROSITE" id="PS51677"/>
    </source>
</evidence>
<dbReference type="GO" id="GO:0016810">
    <property type="term" value="F:hydrolase activity, acting on carbon-nitrogen (but not peptide) bonds"/>
    <property type="evidence" value="ECO:0007669"/>
    <property type="project" value="InterPro"/>
</dbReference>
<protein>
    <submittedName>
        <fullName evidence="5">Polysaccharide deacetylase family protein</fullName>
    </submittedName>
</protein>
<dbReference type="EMBL" id="CP033433">
    <property type="protein sequence ID" value="AYQ75366.1"/>
    <property type="molecule type" value="Genomic_DNA"/>
</dbReference>
<dbReference type="SUPFAM" id="SSF88713">
    <property type="entry name" value="Glycoside hydrolase/deacetylase"/>
    <property type="match status" value="1"/>
</dbReference>
<dbReference type="PROSITE" id="PS51677">
    <property type="entry name" value="NODB"/>
    <property type="match status" value="1"/>
</dbReference>
<evidence type="ECO:0000256" key="2">
    <source>
        <dbReference type="ARBA" id="ARBA00022801"/>
    </source>
</evidence>
<dbReference type="GO" id="GO:0016020">
    <property type="term" value="C:membrane"/>
    <property type="evidence" value="ECO:0007669"/>
    <property type="project" value="TreeGrafter"/>
</dbReference>
<organism evidence="5 6">
    <name type="scientific">Cohnella candidum</name>
    <dbReference type="NCBI Taxonomy" id="2674991"/>
    <lineage>
        <taxon>Bacteria</taxon>
        <taxon>Bacillati</taxon>
        <taxon>Bacillota</taxon>
        <taxon>Bacilli</taxon>
        <taxon>Bacillales</taxon>
        <taxon>Paenibacillaceae</taxon>
        <taxon>Cohnella</taxon>
    </lineage>
</organism>
<accession>A0A3G3K4C8</accession>
<evidence type="ECO:0000313" key="5">
    <source>
        <dbReference type="EMBL" id="AYQ75366.1"/>
    </source>
</evidence>
<dbReference type="GO" id="GO:0046872">
    <property type="term" value="F:metal ion binding"/>
    <property type="evidence" value="ECO:0007669"/>
    <property type="project" value="UniProtKB-KW"/>
</dbReference>
<keyword evidence="1" id="KW-0479">Metal-binding</keyword>
<dbReference type="Proteomes" id="UP000269097">
    <property type="component" value="Chromosome"/>
</dbReference>
<feature type="domain" description="NodB homology" evidence="4">
    <location>
        <begin position="146"/>
        <end position="330"/>
    </location>
</feature>
<dbReference type="InterPro" id="IPR050248">
    <property type="entry name" value="Polysacc_deacetylase_ArnD"/>
</dbReference>
<evidence type="ECO:0000256" key="3">
    <source>
        <dbReference type="SAM" id="MobiDB-lite"/>
    </source>
</evidence>
<dbReference type="KEGG" id="coh:EAV92_24170"/>
<dbReference type="RefSeq" id="WP_123043447.1">
    <property type="nucleotide sequence ID" value="NZ_CP033433.1"/>
</dbReference>
<proteinExistence type="predicted"/>
<dbReference type="Pfam" id="PF01522">
    <property type="entry name" value="Polysacc_deac_1"/>
    <property type="match status" value="1"/>
</dbReference>
<name>A0A3G3K4C8_9BACL</name>
<dbReference type="InterPro" id="IPR011330">
    <property type="entry name" value="Glyco_hydro/deAcase_b/a-brl"/>
</dbReference>
<dbReference type="PANTHER" id="PTHR10587">
    <property type="entry name" value="GLYCOSYL TRANSFERASE-RELATED"/>
    <property type="match status" value="1"/>
</dbReference>
<dbReference type="PANTHER" id="PTHR10587:SF133">
    <property type="entry name" value="CHITIN DEACETYLASE 1-RELATED"/>
    <property type="match status" value="1"/>
</dbReference>
<reference evidence="5 6" key="1">
    <citation type="submission" date="2018-10" db="EMBL/GenBank/DDBJ databases">
        <title>Genome Sequence of Cohnella sp.</title>
        <authorList>
            <person name="Srinivasan S."/>
            <person name="Kim M.K."/>
        </authorList>
    </citation>
    <scope>NUCLEOTIDE SEQUENCE [LARGE SCALE GENOMIC DNA]</scope>
    <source>
        <strain evidence="5 6">18JY8-7</strain>
    </source>
</reference>
<dbReference type="AlphaFoldDB" id="A0A3G3K4C8"/>
<dbReference type="InterPro" id="IPR002509">
    <property type="entry name" value="NODB_dom"/>
</dbReference>